<evidence type="ECO:0000256" key="12">
    <source>
        <dbReference type="ARBA" id="ARBA00038361"/>
    </source>
</evidence>
<dbReference type="Pfam" id="PF13927">
    <property type="entry name" value="Ig_3"/>
    <property type="match status" value="2"/>
</dbReference>
<feature type="chain" id="PRO_5040332500" description="Ig-like domain-containing protein" evidence="14">
    <location>
        <begin position="20"/>
        <end position="500"/>
    </location>
</feature>
<evidence type="ECO:0000313" key="16">
    <source>
        <dbReference type="Ensembl" id="ENSECAP00000026759.3"/>
    </source>
</evidence>
<dbReference type="SMART" id="SM00408">
    <property type="entry name" value="IGc2"/>
    <property type="match status" value="2"/>
</dbReference>
<dbReference type="FunFam" id="2.60.40.10:FF:000829">
    <property type="entry name" value="Sialic acid-binding Ig-like lectin 8"/>
    <property type="match status" value="1"/>
</dbReference>
<dbReference type="PANTHER" id="PTHR12035:SF123">
    <property type="entry name" value="IG-LIKE DOMAIN-CONTAINING PROTEIN"/>
    <property type="match status" value="1"/>
</dbReference>
<evidence type="ECO:0000256" key="11">
    <source>
        <dbReference type="ARBA" id="ARBA00023319"/>
    </source>
</evidence>
<evidence type="ECO:0000256" key="9">
    <source>
        <dbReference type="ARBA" id="ARBA00023157"/>
    </source>
</evidence>
<proteinExistence type="inferred from homology"/>
<dbReference type="OrthoDB" id="10012075at2759"/>
<dbReference type="GeneTree" id="ENSGT01150000286907"/>
<keyword evidence="7 13" id="KW-1133">Transmembrane helix</keyword>
<dbReference type="GeneID" id="100066226"/>
<feature type="domain" description="Ig-like" evidence="15">
    <location>
        <begin position="357"/>
        <end position="437"/>
    </location>
</feature>
<evidence type="ECO:0000313" key="17">
    <source>
        <dbReference type="Proteomes" id="UP000002281"/>
    </source>
</evidence>
<accession>A0A3Q2H057</accession>
<evidence type="ECO:0000256" key="14">
    <source>
        <dbReference type="SAM" id="SignalP"/>
    </source>
</evidence>
<evidence type="ECO:0000256" key="10">
    <source>
        <dbReference type="ARBA" id="ARBA00023180"/>
    </source>
</evidence>
<reference evidence="16" key="2">
    <citation type="submission" date="2025-08" db="UniProtKB">
        <authorList>
            <consortium name="Ensembl"/>
        </authorList>
    </citation>
    <scope>IDENTIFICATION</scope>
    <source>
        <strain evidence="16">Thoroughbred</strain>
    </source>
</reference>
<dbReference type="GO" id="GO:0030246">
    <property type="term" value="F:carbohydrate binding"/>
    <property type="evidence" value="ECO:0007669"/>
    <property type="project" value="UniProtKB-KW"/>
</dbReference>
<reference evidence="16 17" key="1">
    <citation type="journal article" date="2009" name="Science">
        <title>Genome sequence, comparative analysis, and population genetics of the domestic horse.</title>
        <authorList>
            <consortium name="Broad Institute Genome Sequencing Platform"/>
            <consortium name="Broad Institute Whole Genome Assembly Team"/>
            <person name="Wade C.M."/>
            <person name="Giulotto E."/>
            <person name="Sigurdsson S."/>
            <person name="Zoli M."/>
            <person name="Gnerre S."/>
            <person name="Imsland F."/>
            <person name="Lear T.L."/>
            <person name="Adelson D.L."/>
            <person name="Bailey E."/>
            <person name="Bellone R.R."/>
            <person name="Bloecker H."/>
            <person name="Distl O."/>
            <person name="Edgar R.C."/>
            <person name="Garber M."/>
            <person name="Leeb T."/>
            <person name="Mauceli E."/>
            <person name="MacLeod J.N."/>
            <person name="Penedo M.C.T."/>
            <person name="Raison J.M."/>
            <person name="Sharpe T."/>
            <person name="Vogel J."/>
            <person name="Andersson L."/>
            <person name="Antczak D.F."/>
            <person name="Biagi T."/>
            <person name="Binns M.M."/>
            <person name="Chowdhary B.P."/>
            <person name="Coleman S.J."/>
            <person name="Della Valle G."/>
            <person name="Fryc S."/>
            <person name="Guerin G."/>
            <person name="Hasegawa T."/>
            <person name="Hill E.W."/>
            <person name="Jurka J."/>
            <person name="Kiialainen A."/>
            <person name="Lindgren G."/>
            <person name="Liu J."/>
            <person name="Magnani E."/>
            <person name="Mickelson J.R."/>
            <person name="Murray J."/>
            <person name="Nergadze S.G."/>
            <person name="Onofrio R."/>
            <person name="Pedroni S."/>
            <person name="Piras M.F."/>
            <person name="Raudsepp T."/>
            <person name="Rocchi M."/>
            <person name="Roeed K.H."/>
            <person name="Ryder O.A."/>
            <person name="Searle S."/>
            <person name="Skow L."/>
            <person name="Swinburne J.E."/>
            <person name="Syvaenen A.C."/>
            <person name="Tozaki T."/>
            <person name="Valberg S.J."/>
            <person name="Vaudin M."/>
            <person name="White J.R."/>
            <person name="Zody M.C."/>
            <person name="Lander E.S."/>
            <person name="Lindblad-Toh K."/>
        </authorList>
    </citation>
    <scope>NUCLEOTIDE SEQUENCE [LARGE SCALE GENOMIC DNA]</scope>
    <source>
        <strain evidence="16 17">Thoroughbred</strain>
    </source>
</reference>
<protein>
    <recommendedName>
        <fullName evidence="15">Ig-like domain-containing protein</fullName>
    </recommendedName>
</protein>
<keyword evidence="17" id="KW-1185">Reference proteome</keyword>
<organism evidence="16 17">
    <name type="scientific">Equus caballus</name>
    <name type="common">Horse</name>
    <dbReference type="NCBI Taxonomy" id="9796"/>
    <lineage>
        <taxon>Eukaryota</taxon>
        <taxon>Metazoa</taxon>
        <taxon>Chordata</taxon>
        <taxon>Craniata</taxon>
        <taxon>Vertebrata</taxon>
        <taxon>Euteleostomi</taxon>
        <taxon>Mammalia</taxon>
        <taxon>Eutheria</taxon>
        <taxon>Laurasiatheria</taxon>
        <taxon>Perissodactyla</taxon>
        <taxon>Equidae</taxon>
        <taxon>Equus</taxon>
    </lineage>
</organism>
<dbReference type="CDD" id="cd05712">
    <property type="entry name" value="IgV_CD33"/>
    <property type="match status" value="1"/>
</dbReference>
<evidence type="ECO:0000256" key="3">
    <source>
        <dbReference type="ARBA" id="ARBA00022729"/>
    </source>
</evidence>
<comment type="subcellular location">
    <subcellularLocation>
        <location evidence="1">Membrane</location>
        <topology evidence="1">Single-pass type I membrane protein</topology>
    </subcellularLocation>
</comment>
<keyword evidence="10" id="KW-0325">Glycoprotein</keyword>
<gene>
    <name evidence="16" type="primary">LOC100066226</name>
</gene>
<evidence type="ECO:0000256" key="4">
    <source>
        <dbReference type="ARBA" id="ARBA00022734"/>
    </source>
</evidence>
<keyword evidence="5" id="KW-0677">Repeat</keyword>
<dbReference type="InterPro" id="IPR013106">
    <property type="entry name" value="Ig_V-set"/>
</dbReference>
<feature type="domain" description="Ig-like" evidence="15">
    <location>
        <begin position="243"/>
        <end position="335"/>
    </location>
</feature>
<dbReference type="SMART" id="SM00409">
    <property type="entry name" value="IG"/>
    <property type="match status" value="4"/>
</dbReference>
<keyword evidence="4" id="KW-0430">Lectin</keyword>
<name>A0A3Q2H057_HORSE</name>
<dbReference type="PROSITE" id="PS50835">
    <property type="entry name" value="IG_LIKE"/>
    <property type="match status" value="3"/>
</dbReference>
<dbReference type="GO" id="GO:0007155">
    <property type="term" value="P:cell adhesion"/>
    <property type="evidence" value="ECO:0000318"/>
    <property type="project" value="GO_Central"/>
</dbReference>
<dbReference type="PANTHER" id="PTHR12035">
    <property type="entry name" value="SIALIC ACID BINDING IMMUNOGLOBULIN-LIKE LECTIN"/>
    <property type="match status" value="1"/>
</dbReference>
<evidence type="ECO:0000256" key="13">
    <source>
        <dbReference type="SAM" id="Phobius"/>
    </source>
</evidence>
<dbReference type="KEGG" id="ecb:100066226"/>
<dbReference type="Pfam" id="PF07686">
    <property type="entry name" value="V-set"/>
    <property type="match status" value="1"/>
</dbReference>
<dbReference type="GO" id="GO:0033691">
    <property type="term" value="F:sialic acid binding"/>
    <property type="evidence" value="ECO:0000318"/>
    <property type="project" value="GO_Central"/>
</dbReference>
<dbReference type="Gene3D" id="2.60.40.10">
    <property type="entry name" value="Immunoglobulins"/>
    <property type="match status" value="4"/>
</dbReference>
<dbReference type="RefSeq" id="XP_023506083.1">
    <property type="nucleotide sequence ID" value="XM_023650315.2"/>
</dbReference>
<dbReference type="InterPro" id="IPR051036">
    <property type="entry name" value="SIGLEC"/>
</dbReference>
<keyword evidence="9" id="KW-1015">Disulfide bond</keyword>
<dbReference type="PROSITE" id="PS00290">
    <property type="entry name" value="IG_MHC"/>
    <property type="match status" value="2"/>
</dbReference>
<keyword evidence="8 13" id="KW-0472">Membrane</keyword>
<dbReference type="InterPro" id="IPR003599">
    <property type="entry name" value="Ig_sub"/>
</dbReference>
<evidence type="ECO:0000256" key="5">
    <source>
        <dbReference type="ARBA" id="ARBA00022737"/>
    </source>
</evidence>
<dbReference type="InterPro" id="IPR003006">
    <property type="entry name" value="Ig/MHC_CS"/>
</dbReference>
<feature type="transmembrane region" description="Helical" evidence="13">
    <location>
        <begin position="458"/>
        <end position="480"/>
    </location>
</feature>
<dbReference type="InterPro" id="IPR003598">
    <property type="entry name" value="Ig_sub2"/>
</dbReference>
<evidence type="ECO:0000256" key="1">
    <source>
        <dbReference type="ARBA" id="ARBA00004479"/>
    </source>
</evidence>
<dbReference type="PaxDb" id="9796-ENSECAP00000026759"/>
<evidence type="ECO:0000256" key="8">
    <source>
        <dbReference type="ARBA" id="ARBA00023136"/>
    </source>
</evidence>
<keyword evidence="3 14" id="KW-0732">Signal</keyword>
<reference evidence="16" key="3">
    <citation type="submission" date="2025-09" db="UniProtKB">
        <authorList>
            <consortium name="Ensembl"/>
        </authorList>
    </citation>
    <scope>IDENTIFICATION</scope>
    <source>
        <strain evidence="16">Thoroughbred</strain>
    </source>
</reference>
<dbReference type="SUPFAM" id="SSF48726">
    <property type="entry name" value="Immunoglobulin"/>
    <property type="match status" value="4"/>
</dbReference>
<keyword evidence="11" id="KW-0393">Immunoglobulin domain</keyword>
<evidence type="ECO:0000259" key="15">
    <source>
        <dbReference type="PROSITE" id="PS50835"/>
    </source>
</evidence>
<feature type="signal peptide" evidence="14">
    <location>
        <begin position="1"/>
        <end position="19"/>
    </location>
</feature>
<evidence type="ECO:0000256" key="2">
    <source>
        <dbReference type="ARBA" id="ARBA00022692"/>
    </source>
</evidence>
<keyword evidence="6" id="KW-0130">Cell adhesion</keyword>
<sequence>MPRTLYSEMLPLLLPLLWAGSLTRYDTFWLKVKMSVTVQEGLCVRVLCSFSHPWDNCTYAVPAHGYWFQEGANIDRDAPVATNNPDREVQEETHDRFHLLGDPQTYSCSLDIRDARRSDSGTYFFRVERGSFVRYNYRDHQLSVHVMALTQIPDIHIQGILESGDPKNITCTVPWACKRGTPPTFSWSGMALTSLDSKNPHSPVLTLTPGPQDHGTNLTCRVIFPGAGVSTERTIQLNVSYAPQNLTISVFRRESTGAQSLGNGSSLPVQEGQSLRLVCVTNSNPPAMITWIRGSLTLSTSNPGVLELPRVELGHHGKYVCRAQHLLGSLQASLSLFVTNAPQNLTVHIFWGNSTVPVVLRNTTSLRVQEGQSLRLVCDTDGNYPARLSWSWGSLLLTPSQPLDPGVLELPRVVLEDGGEFTCQAQHPGGSYYISVNLVVEGISSSFLHISGEQRGTWPLVLTLLRGALMGAGFLLTYGLTWSYYTRFRGSQGDSFARCD</sequence>
<dbReference type="InterPro" id="IPR036179">
    <property type="entry name" value="Ig-like_dom_sf"/>
</dbReference>
<dbReference type="InParanoid" id="A0A3Q2H057"/>
<evidence type="ECO:0000256" key="6">
    <source>
        <dbReference type="ARBA" id="ARBA00022889"/>
    </source>
</evidence>
<dbReference type="InterPro" id="IPR007110">
    <property type="entry name" value="Ig-like_dom"/>
</dbReference>
<evidence type="ECO:0000256" key="7">
    <source>
        <dbReference type="ARBA" id="ARBA00022989"/>
    </source>
</evidence>
<dbReference type="Bgee" id="ENSECAG00000043786">
    <property type="expression patterns" value="Expressed in blood and 4 other cell types or tissues"/>
</dbReference>
<dbReference type="AlphaFoldDB" id="A0A3Q2H057"/>
<dbReference type="InterPro" id="IPR013783">
    <property type="entry name" value="Ig-like_fold"/>
</dbReference>
<dbReference type="Ensembl" id="ENSECAT00000036673.3">
    <property type="protein sequence ID" value="ENSECAP00000026759.3"/>
    <property type="gene ID" value="ENSECAG00000024850.4"/>
</dbReference>
<feature type="domain" description="Ig-like" evidence="15">
    <location>
        <begin position="153"/>
        <end position="236"/>
    </location>
</feature>
<comment type="similarity">
    <text evidence="12">Belongs to the immunoglobulin superfamily. SIGLEC (sialic acid binding Ig-like lectin) family.</text>
</comment>
<keyword evidence="2 13" id="KW-0812">Transmembrane</keyword>
<dbReference type="GO" id="GO:0005886">
    <property type="term" value="C:plasma membrane"/>
    <property type="evidence" value="ECO:0000318"/>
    <property type="project" value="GO_Central"/>
</dbReference>
<dbReference type="Proteomes" id="UP000002281">
    <property type="component" value="Chromosome 10"/>
</dbReference>